<dbReference type="Proteomes" id="UP000030428">
    <property type="component" value="Unassembled WGS sequence"/>
</dbReference>
<name>A0A4E0QQV8_9GAMM</name>
<dbReference type="EMBL" id="JSZA02000038">
    <property type="protein sequence ID" value="TGO03127.1"/>
    <property type="molecule type" value="Genomic_DNA"/>
</dbReference>
<comment type="caution">
    <text evidence="1">The sequence shown here is derived from an EMBL/GenBank/DDBJ whole genome shotgun (WGS) entry which is preliminary data.</text>
</comment>
<dbReference type="PANTHER" id="PTHR34613:SF1">
    <property type="entry name" value="SLL6017 PROTEIN"/>
    <property type="match status" value="1"/>
</dbReference>
<evidence type="ECO:0000313" key="2">
    <source>
        <dbReference type="Proteomes" id="UP000030428"/>
    </source>
</evidence>
<evidence type="ECO:0000313" key="1">
    <source>
        <dbReference type="EMBL" id="TGO03127.1"/>
    </source>
</evidence>
<reference evidence="1 2" key="1">
    <citation type="journal article" date="2016" name="Front. Microbiol.">
        <title>Single-Cell (Meta-)Genomics of a Dimorphic Candidatus Thiomargarita nelsonii Reveals Genomic Plasticity.</title>
        <authorList>
            <person name="Flood B.E."/>
            <person name="Fliss P."/>
            <person name="Jones D.S."/>
            <person name="Dick G.J."/>
            <person name="Jain S."/>
            <person name="Kaster A.K."/>
            <person name="Winkel M."/>
            <person name="Mussmann M."/>
            <person name="Bailey J."/>
        </authorList>
    </citation>
    <scope>NUCLEOTIDE SEQUENCE [LARGE SCALE GENOMIC DNA]</scope>
    <source>
        <strain evidence="1">Hydrate Ridge</strain>
    </source>
</reference>
<proteinExistence type="predicted"/>
<sequence length="199" mass="23069">MAATDNPLKRLVTTFIEDFAEWVLGTQVAGVTSRNIELYADTIRSDQIFLVKLIDKRTVILHLEFQGRRTDKPMSLRELDYLSRLTQTYRDMELYSVVFYVGQGAGRHDTGSHQVKSPTGDITLSWKYKVIRLWEMDAEEIWALDRTTFLPLIGQTQIENPDEMLPKVVEKIKGIQDNEQQKRLLTELKALMDDEEVYA</sequence>
<gene>
    <name evidence="1" type="ORF">PN36_12325</name>
</gene>
<protein>
    <submittedName>
        <fullName evidence="1">Uncharacterized protein</fullName>
    </submittedName>
</protein>
<keyword evidence="2" id="KW-1185">Reference proteome</keyword>
<organism evidence="1 2">
    <name type="scientific">Candidatus Thiomargarita nelsonii</name>
    <dbReference type="NCBI Taxonomy" id="1003181"/>
    <lineage>
        <taxon>Bacteria</taxon>
        <taxon>Pseudomonadati</taxon>
        <taxon>Pseudomonadota</taxon>
        <taxon>Gammaproteobacteria</taxon>
        <taxon>Thiotrichales</taxon>
        <taxon>Thiotrichaceae</taxon>
        <taxon>Thiomargarita</taxon>
    </lineage>
</organism>
<accession>A0A4E0QQV8</accession>
<dbReference type="AlphaFoldDB" id="A0A4E0QQV8"/>
<dbReference type="PANTHER" id="PTHR34613">
    <property type="entry name" value="SLL0800 PROTEIN"/>
    <property type="match status" value="1"/>
</dbReference>